<dbReference type="AlphaFoldDB" id="A0AAV5M6P9"/>
<organism evidence="1 2">
    <name type="scientific">Rubroshorea leprosula</name>
    <dbReference type="NCBI Taxonomy" id="152421"/>
    <lineage>
        <taxon>Eukaryota</taxon>
        <taxon>Viridiplantae</taxon>
        <taxon>Streptophyta</taxon>
        <taxon>Embryophyta</taxon>
        <taxon>Tracheophyta</taxon>
        <taxon>Spermatophyta</taxon>
        <taxon>Magnoliopsida</taxon>
        <taxon>eudicotyledons</taxon>
        <taxon>Gunneridae</taxon>
        <taxon>Pentapetalae</taxon>
        <taxon>rosids</taxon>
        <taxon>malvids</taxon>
        <taxon>Malvales</taxon>
        <taxon>Dipterocarpaceae</taxon>
        <taxon>Rubroshorea</taxon>
    </lineage>
</organism>
<reference evidence="1 2" key="1">
    <citation type="journal article" date="2021" name="Commun. Biol.">
        <title>The genome of Shorea leprosula (Dipterocarpaceae) highlights the ecological relevance of drought in aseasonal tropical rainforests.</title>
        <authorList>
            <person name="Ng K.K.S."/>
            <person name="Kobayashi M.J."/>
            <person name="Fawcett J.A."/>
            <person name="Hatakeyama M."/>
            <person name="Paape T."/>
            <person name="Ng C.H."/>
            <person name="Ang C.C."/>
            <person name="Tnah L.H."/>
            <person name="Lee C.T."/>
            <person name="Nishiyama T."/>
            <person name="Sese J."/>
            <person name="O'Brien M.J."/>
            <person name="Copetti D."/>
            <person name="Mohd Noor M.I."/>
            <person name="Ong R.C."/>
            <person name="Putra M."/>
            <person name="Sireger I.Z."/>
            <person name="Indrioko S."/>
            <person name="Kosugi Y."/>
            <person name="Izuno A."/>
            <person name="Isagi Y."/>
            <person name="Lee S.L."/>
            <person name="Shimizu K.K."/>
        </authorList>
    </citation>
    <scope>NUCLEOTIDE SEQUENCE [LARGE SCALE GENOMIC DNA]</scope>
    <source>
        <strain evidence="1">214</strain>
    </source>
</reference>
<comment type="caution">
    <text evidence="1">The sequence shown here is derived from an EMBL/GenBank/DDBJ whole genome shotgun (WGS) entry which is preliminary data.</text>
</comment>
<dbReference type="EMBL" id="BPVZ01000194">
    <property type="protein sequence ID" value="GKV45455.1"/>
    <property type="molecule type" value="Genomic_DNA"/>
</dbReference>
<evidence type="ECO:0000313" key="1">
    <source>
        <dbReference type="EMBL" id="GKV45455.1"/>
    </source>
</evidence>
<evidence type="ECO:0000313" key="2">
    <source>
        <dbReference type="Proteomes" id="UP001054252"/>
    </source>
</evidence>
<dbReference type="Proteomes" id="UP001054252">
    <property type="component" value="Unassembled WGS sequence"/>
</dbReference>
<accession>A0AAV5M6P9</accession>
<gene>
    <name evidence="1" type="ORF">SLEP1_g52531</name>
</gene>
<sequence>MIKRKRISNPCLKTLHICGNLFSHHLHIIEIAAESGKIHLYGWFESL</sequence>
<keyword evidence="2" id="KW-1185">Reference proteome</keyword>
<proteinExistence type="predicted"/>
<name>A0AAV5M6P9_9ROSI</name>
<protein>
    <submittedName>
        <fullName evidence="1">Uncharacterized protein</fullName>
    </submittedName>
</protein>